<dbReference type="Proteomes" id="UP000007494">
    <property type="component" value="Chromosome IX"/>
</dbReference>
<feature type="compositionally biased region" description="Low complexity" evidence="1">
    <location>
        <begin position="669"/>
        <end position="693"/>
    </location>
</feature>
<dbReference type="GeneID" id="13440280"/>
<feature type="compositionally biased region" description="Basic and acidic residues" evidence="1">
    <location>
        <begin position="2626"/>
        <end position="2648"/>
    </location>
</feature>
<dbReference type="eggNOG" id="KOG1552">
    <property type="taxonomic scope" value="Eukaryota"/>
</dbReference>
<feature type="compositionally biased region" description="Acidic residues" evidence="1">
    <location>
        <begin position="628"/>
        <end position="642"/>
    </location>
</feature>
<feature type="compositionally biased region" description="Basic and acidic residues" evidence="1">
    <location>
        <begin position="3162"/>
        <end position="3171"/>
    </location>
</feature>
<dbReference type="EMBL" id="LN714484">
    <property type="protein sequence ID" value="CEL68609.1"/>
    <property type="molecule type" value="Genomic_DNA"/>
</dbReference>
<reference evidence="4" key="3">
    <citation type="journal article" date="2012" name="PLoS Pathog.">
        <title>Comparative genomics of the apicomplexan parasites Toxoplasma gondii and Neospora caninum: Coccidia differing in host range and transmission strategy.</title>
        <authorList>
            <person name="Reid A.J."/>
            <person name="Vermont S.J."/>
            <person name="Cotton J.A."/>
            <person name="Harris D."/>
            <person name="Hill-Cawthorne G.A."/>
            <person name="Konen-Waisman S."/>
            <person name="Latham S.M."/>
            <person name="Mourier T."/>
            <person name="Norton R."/>
            <person name="Quail M.A."/>
            <person name="Sanders M."/>
            <person name="Shanmugam D."/>
            <person name="Sohal A."/>
            <person name="Wasmuth J.D."/>
            <person name="Brunk B."/>
            <person name="Grigg M.E."/>
            <person name="Howard J.C."/>
            <person name="Parkinson J."/>
            <person name="Roos D.S."/>
            <person name="Trees A.J."/>
            <person name="Berriman M."/>
            <person name="Pain A."/>
            <person name="Wastling J.M."/>
        </authorList>
    </citation>
    <scope>NUCLEOTIDE SEQUENCE [LARGE SCALE GENOMIC DNA]</scope>
    <source>
        <strain evidence="4">Liverpool</strain>
    </source>
</reference>
<reference evidence="2" key="1">
    <citation type="submission" date="2011-02" db="EMBL/GenBank/DDBJ databases">
        <authorList>
            <person name="Aslett M."/>
        </authorList>
    </citation>
    <scope>NUCLEOTIDE SEQUENCE</scope>
    <source>
        <strain evidence="2">Liverpool</strain>
    </source>
</reference>
<feature type="compositionally biased region" description="Basic and acidic residues" evidence="1">
    <location>
        <begin position="240"/>
        <end position="262"/>
    </location>
</feature>
<feature type="compositionally biased region" description="Low complexity" evidence="1">
    <location>
        <begin position="1249"/>
        <end position="1273"/>
    </location>
</feature>
<dbReference type="InParanoid" id="F0VCH3"/>
<feature type="region of interest" description="Disordered" evidence="1">
    <location>
        <begin position="99"/>
        <end position="271"/>
    </location>
</feature>
<feature type="compositionally biased region" description="Low complexity" evidence="1">
    <location>
        <begin position="2446"/>
        <end position="2464"/>
    </location>
</feature>
<feature type="region of interest" description="Disordered" evidence="1">
    <location>
        <begin position="335"/>
        <end position="400"/>
    </location>
</feature>
<dbReference type="OMA" id="LACSEVC"/>
<dbReference type="PANTHER" id="PTHR12277">
    <property type="entry name" value="ALPHA/BETA HYDROLASE DOMAIN-CONTAINING PROTEIN"/>
    <property type="match status" value="1"/>
</dbReference>
<organism evidence="2 4">
    <name type="scientific">Neospora caninum (strain Liverpool)</name>
    <dbReference type="NCBI Taxonomy" id="572307"/>
    <lineage>
        <taxon>Eukaryota</taxon>
        <taxon>Sar</taxon>
        <taxon>Alveolata</taxon>
        <taxon>Apicomplexa</taxon>
        <taxon>Conoidasida</taxon>
        <taxon>Coccidia</taxon>
        <taxon>Eucoccidiorida</taxon>
        <taxon>Eimeriorina</taxon>
        <taxon>Sarcocystidae</taxon>
        <taxon>Neospora</taxon>
    </lineage>
</organism>
<feature type="compositionally biased region" description="Basic and acidic residues" evidence="1">
    <location>
        <begin position="2287"/>
        <end position="2307"/>
    </location>
</feature>
<feature type="region of interest" description="Disordered" evidence="1">
    <location>
        <begin position="1559"/>
        <end position="1586"/>
    </location>
</feature>
<evidence type="ECO:0000313" key="2">
    <source>
        <dbReference type="EMBL" id="CBZ51295.1"/>
    </source>
</evidence>
<protein>
    <recommendedName>
        <fullName evidence="5">Alpha/beta hydrolase family protein</fullName>
    </recommendedName>
</protein>
<feature type="compositionally biased region" description="Low complexity" evidence="1">
    <location>
        <begin position="2353"/>
        <end position="2366"/>
    </location>
</feature>
<gene>
    <name evidence="3" type="ORF">BN1204_043610</name>
    <name evidence="2" type="ORF">NCLIV_043610</name>
</gene>
<feature type="compositionally biased region" description="Low complexity" evidence="1">
    <location>
        <begin position="811"/>
        <end position="830"/>
    </location>
</feature>
<feature type="region of interest" description="Disordered" evidence="1">
    <location>
        <begin position="1852"/>
        <end position="1884"/>
    </location>
</feature>
<evidence type="ECO:0008006" key="5">
    <source>
        <dbReference type="Google" id="ProtNLM"/>
    </source>
</evidence>
<feature type="compositionally biased region" description="Basic and acidic residues" evidence="1">
    <location>
        <begin position="1229"/>
        <end position="1240"/>
    </location>
</feature>
<feature type="compositionally biased region" description="Gly residues" evidence="1">
    <location>
        <begin position="1569"/>
        <end position="1578"/>
    </location>
</feature>
<feature type="compositionally biased region" description="Gly residues" evidence="1">
    <location>
        <begin position="3430"/>
        <end position="3439"/>
    </location>
</feature>
<evidence type="ECO:0000256" key="1">
    <source>
        <dbReference type="SAM" id="MobiDB-lite"/>
    </source>
</evidence>
<reference evidence="3" key="4">
    <citation type="journal article" date="2015" name="PLoS ONE">
        <title>Comprehensive Evaluation of Toxoplasma gondii VEG and Neospora caninum LIV Genomes with Tachyzoite Stage Transcriptome and Proteome Defines Novel Transcript Features.</title>
        <authorList>
            <person name="Ramaprasad A."/>
            <person name="Mourier T."/>
            <person name="Naeem R."/>
            <person name="Malas T.B."/>
            <person name="Moussa E."/>
            <person name="Panigrahi A."/>
            <person name="Vermont S.J."/>
            <person name="Otto T.D."/>
            <person name="Wastling J."/>
            <person name="Pain A."/>
        </authorList>
    </citation>
    <scope>NUCLEOTIDE SEQUENCE</scope>
    <source>
        <strain evidence="3">Liverpool</strain>
    </source>
</reference>
<feature type="compositionally biased region" description="Basic and acidic residues" evidence="1">
    <location>
        <begin position="1184"/>
        <end position="1197"/>
    </location>
</feature>
<sequence>MSQLVQKVVDSGMFPGTLSSYEVTSFPQLLLLPRLDSPETKIPLVLLLLHPRQHLRQHLATQLEILEHLRLHARNLERHYHLSLAELLRFRERLRARRRGVHTPESRAAEAGPRGGDSQAACPGETSNPRSRQATAANGDTSLGDGCLETVGASRRPEHSFPPRTLSRDSQRGDESGKSWSPAQSRAAGAGKDGALRALGGNRRGRAAVPATRESGAHSASGRREELSPEPPTQAGLSAADREGVPGGEREEASRKLPESAEARPCSEQTDAQVADLQRRLTHTRAFLTLLQRQFLFQQRVLERELQGKATEKDDHSLACSEVCVCGFCVVPGKRPEEPRDAAGRTREKPTTGEAPEGVLESDDGDAARNGPRMRSGSTLLSPNGPARAPRGSNHAPACASPGAVSNGVSALFSGPTAGAVASPYLIIYAHGNGSDIGDVYARSALLAERLRANFLLFDYPGYGKYAGAADEASVDATLRSVLAFATDHLRWPPQKIILWGTSIGTGPCTRAACSLAAAVPSPRPVGARGLVGPARGGASDPGHQEESAEGFSGIGTRRRRKKRSDVFCVGETNPRGAEEGSDLATETPGRVRGTKFASFFAGVAAAVASGGGAGLATTLGKWMAEDEAGCEAGEERDETEESFFRTDSCGDSRQPTLSSASLPPRCNSSLSPSAAPPSLSSSPSSLPSSSPPRATLAGFSSSASVVSAGSQSLPVASRLASLPVPAGLVLQCPYRSITHAAAAFVPSLVARALVASRWNVENEVLACDCPVLWIHGQADELFPWEGSLAMFDAYRKVCELRRARAAAAASAPRAAPGAQLATAAAGAPRVPGGSRRDRAAEAGPKPSQPGADPAEEEADRRRGRQPASCDRGDTTAHGAAGWGARGARPLGPDGGERGDLEERRQASSADETDPRLEAARVAALSAFARRDVEEWAVGHFPEKATHGDFDFRKDLVAPVQRLMRRSQQRCIEAFVGELLALWTAGLQSTSAASPAGDWAVVRDFFSCFWGTPDESPACHRGLAGVSASPPAGRSSSALASRGAAALAAFEDEGRGRLRLRFLLPPHFLCGLTLSHPLLRPFRPTVGDYFSLRALNSCRLGSAQPVTSLRGWFRGDVSLFGLGNHHVWGSRDEEDEDEEEDGSEDEHVSSTSIDESLVSSEEEGTEADEETEEEEADEEDEADEGRGGEEAGDRLEEGDAGGSELGARLTSFGSSALGAEPATETSGDVVERGGAARDRQPLPSTSLQSLAPSARVSPPSSSFPADSPASRSRQLSNPRGQAASSRSVSVSSRSSVSRPRWPVVVRALAARTEREKARRLRARRKRAFSAFSAPDLARTPKISLPPLQENLLQNFSSLPALLAFIAHRYALFLSCLLQVARERLAVSSRTPGAATDCFLADVEAFVRRLYGLLQPSLFVDAVYKNRNGVRRDREVRGGATGETGRQRSEVGHQTDEGARQGGAGRMQSEEKHNSEPCGERDVNTCYALDSLVIAGVRIRLSPPAEATPEDLSSSGLRLPGMLSSEYLPLRRPPPLEKAAQGFRPLTRAAWRRDRRGVAARLSADAPQRGGTGESGGPHGSQPRAAERWMRTEGAGRRRLHAGATARPCPRKSRYFSRPRLSPLHLLFPAPNFLVFPVFVPPLPSLRLTVQWLVDALALSEERSPAGVQSSRSTAASEALSVPAAPSLFRLRVQGPHSRGAETGRSAPGAWQPETHERAPARSRRNARGSSPRVSSREQEAAFLRERKKQISLLFADQLLKQLLVSPVRPAFEALGVAPVPGRLAPPSASALPSAGAEGEETRGFPVVVGARNDFIAGRNFFPFGWDVLFLLLCRSHIASYLPRLVPAPFLSSTPRPSARHTPREGVAPSSPVPRSSAPRGCPSRPVSSLLSSACVASQSRWGEDPETLFAGAQHAEQFAQRRALCRQRVSSAEFPRLSPDAVERMSLTAAQTRAASLASSLAFCLPLSLGWAFSASGEKAQFPGEKRRDHTGHAAPLGQKSRETRVFYWEELSPAHSLLVQAPQILALADALDLGRAAHAAFLSRATGRAQLKSEPKDPHPPREERVRSGAETSRETQEVPGARAGEACMHGPVPGGWRAGRRALWAFPATGLPPSVIRGVFLASERERVREERRNVERAAALGHEEGKPSEQGSTFSFFPFSAKGKEDDKRGTRADVQDIACPVRAEDAACEGTGPSARGDQGSERAGATESGRKPAEGTQESQMEKLIFAFFRDSFVFSEPKFFLEKHESARDAPFRLPDRILKALRGALRRHASGEAAAEESEGEGRHFSRPDAKSAECRRGGRPELPSDTAGNPSFDGKIRLDDVAAAFLHACREADLSGARRRRRRATTVSAGAAAGAAGTPETLESEREGGLGRPFPPCSAFTSSACSAPRVRSSSSSTAPSRETSGGEMGKARGAEDNEQETISQRDASSDRRRAGSFPCPCRRSSSCADATSSSPAVSARDTTLAPVALFLSGAGDCPRLDTERDEGDSRVSNNEQDEKEDEDERETIERETIAGKERETEREETDTDDGDLRVCEAPLRPFADSWDAISFPVSSPSEDQWLQSMSSLLPLETPTVQDEQRELAEWCLLAALIRAELATASLLHRATRLRPATGPAPRAERDRAIQEARGDRSEEAERGAHRSSAQGHTSACVSPEESEEELLRLALGASSVHGLAAAASPSLPFHPLTVALERLLLYALDQIYRFDSAPPSTRLLPSLPLAPYAAPLAPFLPVTPSKSPSVSPRPCQSPPVSCAPGRVAQSSATFSPVPGLPLLPSSPALAPGGPPSLMSSRLAAPLSSHASFPAHVSSQPFSLCSSSSLGSVDKLAVGRPGSHASLCLIPGEKKPGGAGGAVGETRGATEGFGAQQALGEHADPVFKNSAGTVSFRRPRGTADAGSGGSRSGVEGTRAAESSRGSEDRRFSSLPSESCERGETTELKGRRHTRPPIEIRNVLLEGPRPVGDVSPETKKDIQRGRGTPHLPPEVEETTGLGGGVSTLVSRAPQHLHALAHQSRLLAAAQEMHGPRMREIPAARLSVLKTSTPPRVLTLVSDVGSRQRNDGEATTGSPAPGGSQGVANIRQSAIPPSRSSTENCSLLIPVQAPQEVRGPSCLSLDDCTDIRPRRGHSLVCPRPSRPPRGGVRALQHAECPPEAEPGRKTETGDRLPTTDPARSPNGAPPAGGSVLLNRNHMRQFTGSVSSGPMRRLPPRRADPRPAPQESAASGDTGDSQSARRFSYESGARNPAGRDTTENNGSQQVVESALAGSVPSPDAALLRQASGSLSPAGRPRGAGVTLKPLATDVFRPRPGYAFPPPPVYGLRAESVQTDELAGRPAEIRECPGHRSELRHTGSVPGVVLSLHTDANTGAVPAACHQQERKRLHMHRALGRPPQQVEKLCFVRRDEFAVDSGEETYGGEERKLGQLGGVQNPGGEGRRDTSSSGGSEGAGPIFAVDNLLSG</sequence>
<feature type="compositionally biased region" description="Basic and acidic residues" evidence="1">
    <location>
        <begin position="155"/>
        <end position="177"/>
    </location>
</feature>
<dbReference type="SUPFAM" id="SSF53474">
    <property type="entry name" value="alpha/beta-Hydrolases"/>
    <property type="match status" value="2"/>
</dbReference>
<keyword evidence="4" id="KW-1185">Reference proteome</keyword>
<feature type="region of interest" description="Disordered" evidence="1">
    <location>
        <begin position="2616"/>
        <end position="2663"/>
    </location>
</feature>
<feature type="region of interest" description="Disordered" evidence="1">
    <location>
        <begin position="3130"/>
        <end position="3264"/>
    </location>
</feature>
<feature type="region of interest" description="Disordered" evidence="1">
    <location>
        <begin position="2481"/>
        <end position="2540"/>
    </location>
</feature>
<name>F0VCH3_NEOCL</name>
<feature type="region of interest" description="Disordered" evidence="1">
    <location>
        <begin position="2343"/>
        <end position="2467"/>
    </location>
</feature>
<feature type="compositionally biased region" description="Low complexity" evidence="1">
    <location>
        <begin position="2390"/>
        <end position="2411"/>
    </location>
</feature>
<feature type="compositionally biased region" description="Polar residues" evidence="1">
    <location>
        <begin position="1149"/>
        <end position="1159"/>
    </location>
</feature>
<feature type="compositionally biased region" description="Polar residues" evidence="1">
    <location>
        <begin position="125"/>
        <end position="141"/>
    </location>
</feature>
<reference evidence="2" key="2">
    <citation type="submission" date="2011-03" db="EMBL/GenBank/DDBJ databases">
        <title>Comparative genomics and transcriptomics of Neospora caninum and Toxoplasma gondii.</title>
        <authorList>
            <person name="Reid A.J."/>
            <person name="Sohal A."/>
            <person name="Harris D."/>
            <person name="Quail M."/>
            <person name="Sanders M."/>
            <person name="Berriman M."/>
            <person name="Wastling J.M."/>
            <person name="Pain A."/>
        </authorList>
    </citation>
    <scope>NUCLEOTIDE SEQUENCE</scope>
    <source>
        <strain evidence="2">Liverpool</strain>
    </source>
</reference>
<feature type="compositionally biased region" description="Acidic residues" evidence="1">
    <location>
        <begin position="1132"/>
        <end position="1144"/>
    </location>
</feature>
<feature type="region of interest" description="Disordered" evidence="1">
    <location>
        <begin position="811"/>
        <end position="917"/>
    </location>
</feature>
<dbReference type="OrthoDB" id="332733at2759"/>
<feature type="region of interest" description="Disordered" evidence="1">
    <location>
        <begin position="1124"/>
        <end position="1291"/>
    </location>
</feature>
<dbReference type="RefSeq" id="XP_003881328.1">
    <property type="nucleotide sequence ID" value="XM_003881279.1"/>
</dbReference>
<dbReference type="EMBL" id="FR823385">
    <property type="protein sequence ID" value="CBZ51295.1"/>
    <property type="molecule type" value="Genomic_DNA"/>
</dbReference>
<dbReference type="InterPro" id="IPR029058">
    <property type="entry name" value="AB_hydrolase_fold"/>
</dbReference>
<feature type="compositionally biased region" description="Acidic residues" evidence="1">
    <location>
        <begin position="1160"/>
        <end position="1183"/>
    </location>
</feature>
<feature type="compositionally biased region" description="Basic and acidic residues" evidence="1">
    <location>
        <begin position="2052"/>
        <end position="2078"/>
    </location>
</feature>
<dbReference type="PANTHER" id="PTHR12277:SF81">
    <property type="entry name" value="PROTEIN ABHD13"/>
    <property type="match status" value="1"/>
</dbReference>
<feature type="region of interest" description="Disordered" evidence="1">
    <location>
        <begin position="2189"/>
        <end position="2223"/>
    </location>
</feature>
<feature type="region of interest" description="Disordered" evidence="1">
    <location>
        <begin position="2048"/>
        <end position="2091"/>
    </location>
</feature>
<feature type="region of interest" description="Disordered" evidence="1">
    <location>
        <begin position="534"/>
        <end position="589"/>
    </location>
</feature>
<feature type="compositionally biased region" description="Basic and acidic residues" evidence="1">
    <location>
        <begin position="1444"/>
        <end position="1458"/>
    </location>
</feature>
<feature type="compositionally biased region" description="Basic and acidic residues" evidence="1">
    <location>
        <begin position="2937"/>
        <end position="2947"/>
    </location>
</feature>
<feature type="region of interest" description="Disordered" evidence="1">
    <location>
        <begin position="2890"/>
        <end position="2998"/>
    </location>
</feature>
<evidence type="ECO:0000313" key="3">
    <source>
        <dbReference type="EMBL" id="CEL68609.1"/>
    </source>
</evidence>
<feature type="compositionally biased region" description="Low complexity" evidence="1">
    <location>
        <begin position="1866"/>
        <end position="1879"/>
    </location>
</feature>
<feature type="compositionally biased region" description="Polar residues" evidence="1">
    <location>
        <begin position="1274"/>
        <end position="1283"/>
    </location>
</feature>
<feature type="compositionally biased region" description="Basic and acidic residues" evidence="1">
    <location>
        <begin position="335"/>
        <end position="351"/>
    </location>
</feature>
<feature type="compositionally biased region" description="Acidic residues" evidence="1">
    <location>
        <begin position="2503"/>
        <end position="2514"/>
    </location>
</feature>
<feature type="compositionally biased region" description="Basic and acidic residues" evidence="1">
    <location>
        <begin position="1467"/>
        <end position="1478"/>
    </location>
</feature>
<feature type="region of interest" description="Disordered" evidence="1">
    <location>
        <begin position="3060"/>
        <end position="3086"/>
    </location>
</feature>
<feature type="region of interest" description="Disordered" evidence="1">
    <location>
        <begin position="3417"/>
        <end position="3466"/>
    </location>
</feature>
<feature type="region of interest" description="Disordered" evidence="1">
    <location>
        <begin position="2276"/>
        <end position="2321"/>
    </location>
</feature>
<feature type="region of interest" description="Disordered" evidence="1">
    <location>
        <begin position="1695"/>
        <end position="1738"/>
    </location>
</feature>
<dbReference type="VEuPathDB" id="ToxoDB:NCLIV_043610"/>
<evidence type="ECO:0000313" key="4">
    <source>
        <dbReference type="Proteomes" id="UP000007494"/>
    </source>
</evidence>
<proteinExistence type="predicted"/>
<feature type="compositionally biased region" description="Basic and acidic residues" evidence="1">
    <location>
        <begin position="895"/>
        <end position="906"/>
    </location>
</feature>
<feature type="region of interest" description="Disordered" evidence="1">
    <location>
        <begin position="1433"/>
        <end position="1478"/>
    </location>
</feature>
<feature type="compositionally biased region" description="Polar residues" evidence="1">
    <location>
        <begin position="3228"/>
        <end position="3241"/>
    </location>
</feature>
<feature type="region of interest" description="Disordered" evidence="1">
    <location>
        <begin position="628"/>
        <end position="694"/>
    </location>
</feature>
<feature type="compositionally biased region" description="Basic and acidic residues" evidence="1">
    <location>
        <begin position="2515"/>
        <end position="2529"/>
    </location>
</feature>
<feature type="compositionally biased region" description="Polar residues" evidence="1">
    <location>
        <begin position="652"/>
        <end position="662"/>
    </location>
</feature>
<dbReference type="Gene3D" id="3.40.50.1820">
    <property type="entry name" value="alpha/beta hydrolase"/>
    <property type="match status" value="2"/>
</dbReference>
<accession>F0VCH3</accession>